<dbReference type="SFLD" id="SFLDS00029">
    <property type="entry name" value="Radical_SAM"/>
    <property type="match status" value="1"/>
</dbReference>
<dbReference type="Gene3D" id="3.80.30.30">
    <property type="match status" value="1"/>
</dbReference>
<dbReference type="AlphaFoldDB" id="A0A0F9R251"/>
<keyword evidence="2" id="KW-0408">Iron</keyword>
<feature type="domain" description="Elp3/MiaA/NifB-like radical SAM core" evidence="4">
    <location>
        <begin position="19"/>
        <end position="234"/>
    </location>
</feature>
<keyword evidence="1" id="KW-0479">Metal-binding</keyword>
<evidence type="ECO:0000256" key="3">
    <source>
        <dbReference type="ARBA" id="ARBA00023014"/>
    </source>
</evidence>
<dbReference type="PANTHER" id="PTHR43432">
    <property type="entry name" value="SLR0285 PROTEIN"/>
    <property type="match status" value="1"/>
</dbReference>
<reference evidence="5" key="1">
    <citation type="journal article" date="2015" name="Nature">
        <title>Complex archaea that bridge the gap between prokaryotes and eukaryotes.</title>
        <authorList>
            <person name="Spang A."/>
            <person name="Saw J.H."/>
            <person name="Jorgensen S.L."/>
            <person name="Zaremba-Niedzwiedzka K."/>
            <person name="Martijn J."/>
            <person name="Lind A.E."/>
            <person name="van Eijk R."/>
            <person name="Schleper C."/>
            <person name="Guy L."/>
            <person name="Ettema T.J."/>
        </authorList>
    </citation>
    <scope>NUCLEOTIDE SEQUENCE</scope>
</reference>
<gene>
    <name evidence="5" type="ORF">LCGC14_0649390</name>
</gene>
<evidence type="ECO:0000259" key="4">
    <source>
        <dbReference type="SMART" id="SM00729"/>
    </source>
</evidence>
<dbReference type="InterPro" id="IPR007197">
    <property type="entry name" value="rSAM"/>
</dbReference>
<evidence type="ECO:0000313" key="5">
    <source>
        <dbReference type="EMBL" id="KKN48794.1"/>
    </source>
</evidence>
<dbReference type="SUPFAM" id="SSF102114">
    <property type="entry name" value="Radical SAM enzymes"/>
    <property type="match status" value="1"/>
</dbReference>
<evidence type="ECO:0000256" key="2">
    <source>
        <dbReference type="ARBA" id="ARBA00023004"/>
    </source>
</evidence>
<dbReference type="PANTHER" id="PTHR43432:SF6">
    <property type="entry name" value="RADICAL SAM CORE DOMAIN-CONTAINING PROTEIN"/>
    <property type="match status" value="1"/>
</dbReference>
<keyword evidence="3" id="KW-0411">Iron-sulfur</keyword>
<dbReference type="InterPro" id="IPR006638">
    <property type="entry name" value="Elp3/MiaA/NifB-like_rSAM"/>
</dbReference>
<name>A0A0F9R251_9ZZZZ</name>
<comment type="caution">
    <text evidence="5">The sequence shown here is derived from an EMBL/GenBank/DDBJ whole genome shotgun (WGS) entry which is preliminary data.</text>
</comment>
<dbReference type="GO" id="GO:0051536">
    <property type="term" value="F:iron-sulfur cluster binding"/>
    <property type="evidence" value="ECO:0007669"/>
    <property type="project" value="UniProtKB-KW"/>
</dbReference>
<accession>A0A0F9R251</accession>
<dbReference type="EMBL" id="LAZR01001203">
    <property type="protein sequence ID" value="KKN48794.1"/>
    <property type="molecule type" value="Genomic_DNA"/>
</dbReference>
<dbReference type="Pfam" id="PF04055">
    <property type="entry name" value="Radical_SAM"/>
    <property type="match status" value="1"/>
</dbReference>
<dbReference type="GO" id="GO:0046872">
    <property type="term" value="F:metal ion binding"/>
    <property type="evidence" value="ECO:0007669"/>
    <property type="project" value="UniProtKB-KW"/>
</dbReference>
<dbReference type="InterPro" id="IPR040086">
    <property type="entry name" value="MJ0683-like"/>
</dbReference>
<evidence type="ECO:0000256" key="1">
    <source>
        <dbReference type="ARBA" id="ARBA00022723"/>
    </source>
</evidence>
<dbReference type="CDD" id="cd01335">
    <property type="entry name" value="Radical_SAM"/>
    <property type="match status" value="1"/>
</dbReference>
<dbReference type="SMART" id="SM00729">
    <property type="entry name" value="Elp3"/>
    <property type="match status" value="1"/>
</dbReference>
<sequence length="251" mass="29419">MLKVKEVKAKSILNKSKIHDYCLNPYTGCEHNCTYCYARLFMRRYSGHKEQWGEFVDVKINAPELLKKQLERAKKGIVWISSVCDPYQPLEAKYKLTRQCLKELLKKQFPVNIQTKSKLVLRDLDLFLQFEEIEVGFTIATDNERIAKLFESGASSVKERLNALEKIHSKGIRTFAFVGPLLPGNPEKLVGLLEGKTDKIYIDKMNYLYTIRGFYQQHGLEEATTDKFFLEYKERLMNELKKRKVKFEILF</sequence>
<dbReference type="SFLD" id="SFLDG01084">
    <property type="entry name" value="Uncharacterised_Radical_SAM_Su"/>
    <property type="match status" value="1"/>
</dbReference>
<dbReference type="InterPro" id="IPR058240">
    <property type="entry name" value="rSAM_sf"/>
</dbReference>
<protein>
    <recommendedName>
        <fullName evidence="4">Elp3/MiaA/NifB-like radical SAM core domain-containing protein</fullName>
    </recommendedName>
</protein>
<organism evidence="5">
    <name type="scientific">marine sediment metagenome</name>
    <dbReference type="NCBI Taxonomy" id="412755"/>
    <lineage>
        <taxon>unclassified sequences</taxon>
        <taxon>metagenomes</taxon>
        <taxon>ecological metagenomes</taxon>
    </lineage>
</organism>
<proteinExistence type="predicted"/>
<dbReference type="GO" id="GO:0003824">
    <property type="term" value="F:catalytic activity"/>
    <property type="evidence" value="ECO:0007669"/>
    <property type="project" value="InterPro"/>
</dbReference>